<protein>
    <recommendedName>
        <fullName evidence="3">DUF4238 domain-containing protein</fullName>
    </recommendedName>
</protein>
<evidence type="ECO:0000313" key="2">
    <source>
        <dbReference type="Proteomes" id="UP000619761"/>
    </source>
</evidence>
<keyword evidence="2" id="KW-1185">Reference proteome</keyword>
<dbReference type="Proteomes" id="UP000619761">
    <property type="component" value="Unassembled WGS sequence"/>
</dbReference>
<gene>
    <name evidence="1" type="ORF">GCM10011613_01700</name>
</gene>
<proteinExistence type="predicted"/>
<comment type="caution">
    <text evidence="1">The sequence shown here is derived from an EMBL/GenBank/DDBJ whole genome shotgun (WGS) entry which is preliminary data.</text>
</comment>
<accession>A0ABQ3AN41</accession>
<dbReference type="EMBL" id="BMYZ01000001">
    <property type="protein sequence ID" value="GGY61910.1"/>
    <property type="molecule type" value="Genomic_DNA"/>
</dbReference>
<name>A0ABQ3AN41_9GAMM</name>
<evidence type="ECO:0008006" key="3">
    <source>
        <dbReference type="Google" id="ProtNLM"/>
    </source>
</evidence>
<sequence>MVSNELVKNQHVLPSKSIERFCNEKGMVQAHRIQGNNTFPANPRNKMFCVHRLWDQRAEQGYGKKIEDNYQSVVERVLASGCRVLSSKDNEIISEFYALWCLRSSIESYDESMSGNLVGVTGNTLTDEQKLNLELKQTIYIEEGGVVPMHFKRGITMQMAIDSFILRNPNLKWFVAQSKLLEFIVSDNPEGEFIIPFTPAQCFICSFHVPILSVEQVRRINMGAIMRSKFYYFARKLSVTLYA</sequence>
<organism evidence="1 2">
    <name type="scientific">Cellvibrio zantedeschiae</name>
    <dbReference type="NCBI Taxonomy" id="1237077"/>
    <lineage>
        <taxon>Bacteria</taxon>
        <taxon>Pseudomonadati</taxon>
        <taxon>Pseudomonadota</taxon>
        <taxon>Gammaproteobacteria</taxon>
        <taxon>Cellvibrionales</taxon>
        <taxon>Cellvibrionaceae</taxon>
        <taxon>Cellvibrio</taxon>
    </lineage>
</organism>
<evidence type="ECO:0000313" key="1">
    <source>
        <dbReference type="EMBL" id="GGY61910.1"/>
    </source>
</evidence>
<reference evidence="2" key="1">
    <citation type="journal article" date="2019" name="Int. J. Syst. Evol. Microbiol.">
        <title>The Global Catalogue of Microorganisms (GCM) 10K type strain sequencing project: providing services to taxonomists for standard genome sequencing and annotation.</title>
        <authorList>
            <consortium name="The Broad Institute Genomics Platform"/>
            <consortium name="The Broad Institute Genome Sequencing Center for Infectious Disease"/>
            <person name="Wu L."/>
            <person name="Ma J."/>
        </authorList>
    </citation>
    <scope>NUCLEOTIDE SEQUENCE [LARGE SCALE GENOMIC DNA]</scope>
    <source>
        <strain evidence="2">KCTC 32239</strain>
    </source>
</reference>